<sequence>MGSALVLLAVVLLLVFANAIFVAVEFAYLTVNRNTVRERVGAGDKLAAAVDKALSRTSTNLSGAQLGITVSSLVAGFLTAPSVGVLLTEGLGVTGLPDGLVAAIGTTGAFVLMTFTQMVFGELVPKNWAIAEPVKVSRLVVRPQNVFMLLFGWLVHLLNSSANWILRMLGFDPKEEVANARTAEELASVVSRSGEEGTLGAATAELVARSIEFGDRTAADVMMPRPRVTFVEDESVQEVLDLTARTGHARYPVMGDSVDDIVAVVHFKDALGVPLEQRATTPAHSIAREATVVSESMTLDPLLRELRQPGLQIAIVVDEYGGTAGIVTLEDLIEEIVGEIDDEQDTTLSKFRRRRDGSIVVSGLLRPDELGDIVKLDLPEGEETDTLGGLIGEMLDRLPEVGDEVVIDGTDHEHRDDDDLPTQGRLSLRVGAMDQYRVERVIVNRLPQEPEDKDSDETLVQYDTVEDAEEPATSAEGPAPAETAVMSEDAATLSEDAATRSEEDAR</sequence>
<evidence type="ECO:0000256" key="11">
    <source>
        <dbReference type="SAM" id="MobiDB-lite"/>
    </source>
</evidence>
<dbReference type="SMART" id="SM01091">
    <property type="entry name" value="CorC_HlyC"/>
    <property type="match status" value="1"/>
</dbReference>
<keyword evidence="4 10" id="KW-0812">Transmembrane</keyword>
<dbReference type="InterPro" id="IPR005170">
    <property type="entry name" value="Transptr-assoc_dom"/>
</dbReference>
<evidence type="ECO:0000313" key="15">
    <source>
        <dbReference type="EMBL" id="NKE10407.1"/>
    </source>
</evidence>
<dbReference type="PROSITE" id="PS51371">
    <property type="entry name" value="CBS"/>
    <property type="match status" value="2"/>
</dbReference>
<feature type="compositionally biased region" description="Basic and acidic residues" evidence="11">
    <location>
        <begin position="497"/>
        <end position="506"/>
    </location>
</feature>
<dbReference type="Gene3D" id="3.30.465.10">
    <property type="match status" value="1"/>
</dbReference>
<dbReference type="SUPFAM" id="SSF54631">
    <property type="entry name" value="CBS-domain pair"/>
    <property type="match status" value="1"/>
</dbReference>
<keyword evidence="16" id="KW-1185">Reference proteome</keyword>
<feature type="transmembrane region" description="Helical" evidence="12">
    <location>
        <begin position="64"/>
        <end position="87"/>
    </location>
</feature>
<dbReference type="GO" id="GO:0050660">
    <property type="term" value="F:flavin adenine dinucleotide binding"/>
    <property type="evidence" value="ECO:0007669"/>
    <property type="project" value="InterPro"/>
</dbReference>
<dbReference type="InterPro" id="IPR046342">
    <property type="entry name" value="CBS_dom_sf"/>
</dbReference>
<evidence type="ECO:0000259" key="14">
    <source>
        <dbReference type="PROSITE" id="PS51846"/>
    </source>
</evidence>
<evidence type="ECO:0000256" key="10">
    <source>
        <dbReference type="PROSITE-ProRule" id="PRU01193"/>
    </source>
</evidence>
<organism evidence="15 16">
    <name type="scientific">Kocuria subflava</name>
    <dbReference type="NCBI Taxonomy" id="1736139"/>
    <lineage>
        <taxon>Bacteria</taxon>
        <taxon>Bacillati</taxon>
        <taxon>Actinomycetota</taxon>
        <taxon>Actinomycetes</taxon>
        <taxon>Micrococcales</taxon>
        <taxon>Micrococcaceae</taxon>
        <taxon>Kocuria</taxon>
    </lineage>
</organism>
<comment type="similarity">
    <text evidence="2">Belongs to the UPF0053 family.</text>
</comment>
<evidence type="ECO:0000256" key="3">
    <source>
        <dbReference type="ARBA" id="ARBA00022475"/>
    </source>
</evidence>
<feature type="region of interest" description="Disordered" evidence="11">
    <location>
        <begin position="444"/>
        <end position="506"/>
    </location>
</feature>
<dbReference type="Pfam" id="PF03471">
    <property type="entry name" value="CorC_HlyC"/>
    <property type="match status" value="1"/>
</dbReference>
<dbReference type="Pfam" id="PF00571">
    <property type="entry name" value="CBS"/>
    <property type="match status" value="2"/>
</dbReference>
<evidence type="ECO:0000256" key="9">
    <source>
        <dbReference type="PROSITE-ProRule" id="PRU00703"/>
    </source>
</evidence>
<feature type="domain" description="CBS" evidence="13">
    <location>
        <begin position="222"/>
        <end position="280"/>
    </location>
</feature>
<comment type="subcellular location">
    <subcellularLocation>
        <location evidence="1">Cell membrane</location>
        <topology evidence="1">Multi-pass membrane protein</topology>
    </subcellularLocation>
</comment>
<dbReference type="EMBL" id="JAAVUN010000024">
    <property type="protein sequence ID" value="NKE10407.1"/>
    <property type="molecule type" value="Genomic_DNA"/>
</dbReference>
<dbReference type="AlphaFoldDB" id="A0A846TYX6"/>
<evidence type="ECO:0000256" key="7">
    <source>
        <dbReference type="ARBA" id="ARBA00023122"/>
    </source>
</evidence>
<dbReference type="Gene3D" id="3.10.580.10">
    <property type="entry name" value="CBS-domain"/>
    <property type="match status" value="1"/>
</dbReference>
<keyword evidence="3" id="KW-1003">Cell membrane</keyword>
<dbReference type="InterPro" id="IPR002550">
    <property type="entry name" value="CNNM"/>
</dbReference>
<feature type="domain" description="CBS" evidence="13">
    <location>
        <begin position="286"/>
        <end position="343"/>
    </location>
</feature>
<proteinExistence type="inferred from homology"/>
<dbReference type="InterPro" id="IPR044751">
    <property type="entry name" value="Ion_transp-like_CBS"/>
</dbReference>
<dbReference type="PANTHER" id="PTHR43099">
    <property type="entry name" value="UPF0053 PROTEIN YRKA"/>
    <property type="match status" value="1"/>
</dbReference>
<feature type="domain" description="CNNM transmembrane" evidence="14">
    <location>
        <begin position="1"/>
        <end position="203"/>
    </location>
</feature>
<evidence type="ECO:0000313" key="16">
    <source>
        <dbReference type="Proteomes" id="UP000521379"/>
    </source>
</evidence>
<evidence type="ECO:0000256" key="2">
    <source>
        <dbReference type="ARBA" id="ARBA00006337"/>
    </source>
</evidence>
<dbReference type="PROSITE" id="PS51846">
    <property type="entry name" value="CNNM"/>
    <property type="match status" value="1"/>
</dbReference>
<dbReference type="SUPFAM" id="SSF56176">
    <property type="entry name" value="FAD-binding/transporter-associated domain-like"/>
    <property type="match status" value="1"/>
</dbReference>
<dbReference type="GO" id="GO:0005886">
    <property type="term" value="C:plasma membrane"/>
    <property type="evidence" value="ECO:0007669"/>
    <property type="project" value="UniProtKB-SubCell"/>
</dbReference>
<dbReference type="PANTHER" id="PTHR43099:SF6">
    <property type="entry name" value="UPF0053 PROTEIN RV1842C"/>
    <property type="match status" value="1"/>
</dbReference>
<keyword evidence="8 10" id="KW-0472">Membrane</keyword>
<dbReference type="InterPro" id="IPR036318">
    <property type="entry name" value="FAD-bd_PCMH-like_sf"/>
</dbReference>
<comment type="caution">
    <text evidence="15">The sequence shown here is derived from an EMBL/GenBank/DDBJ whole genome shotgun (WGS) entry which is preliminary data.</text>
</comment>
<dbReference type="InterPro" id="IPR051676">
    <property type="entry name" value="UPF0053_domain"/>
</dbReference>
<dbReference type="CDD" id="cd04590">
    <property type="entry name" value="CBS_pair_CorC_HlyC_assoc"/>
    <property type="match status" value="1"/>
</dbReference>
<evidence type="ECO:0000256" key="4">
    <source>
        <dbReference type="ARBA" id="ARBA00022692"/>
    </source>
</evidence>
<keyword evidence="5" id="KW-0677">Repeat</keyword>
<dbReference type="InterPro" id="IPR000644">
    <property type="entry name" value="CBS_dom"/>
</dbReference>
<protein>
    <submittedName>
        <fullName evidence="15">HlyC/CorC family transporter</fullName>
    </submittedName>
</protein>
<keyword evidence="7 9" id="KW-0129">CBS domain</keyword>
<evidence type="ECO:0000256" key="8">
    <source>
        <dbReference type="ARBA" id="ARBA00023136"/>
    </source>
</evidence>
<keyword evidence="6 10" id="KW-1133">Transmembrane helix</keyword>
<evidence type="ECO:0000256" key="12">
    <source>
        <dbReference type="SAM" id="Phobius"/>
    </source>
</evidence>
<feature type="transmembrane region" description="Helical" evidence="12">
    <location>
        <begin position="146"/>
        <end position="166"/>
    </location>
</feature>
<name>A0A846TYX6_9MICC</name>
<dbReference type="Proteomes" id="UP000521379">
    <property type="component" value="Unassembled WGS sequence"/>
</dbReference>
<feature type="transmembrane region" description="Helical" evidence="12">
    <location>
        <begin position="99"/>
        <end position="120"/>
    </location>
</feature>
<evidence type="ECO:0000256" key="1">
    <source>
        <dbReference type="ARBA" id="ARBA00004651"/>
    </source>
</evidence>
<accession>A0A846TYX6</accession>
<evidence type="ECO:0000256" key="5">
    <source>
        <dbReference type="ARBA" id="ARBA00022737"/>
    </source>
</evidence>
<dbReference type="FunFam" id="3.10.580.10:FF:000002">
    <property type="entry name" value="Magnesium/cobalt efflux protein CorC"/>
    <property type="match status" value="1"/>
</dbReference>
<dbReference type="InterPro" id="IPR016169">
    <property type="entry name" value="FAD-bd_PCMH_sub2"/>
</dbReference>
<dbReference type="Pfam" id="PF01595">
    <property type="entry name" value="CNNM"/>
    <property type="match status" value="1"/>
</dbReference>
<evidence type="ECO:0000256" key="6">
    <source>
        <dbReference type="ARBA" id="ARBA00022989"/>
    </source>
</evidence>
<evidence type="ECO:0000259" key="13">
    <source>
        <dbReference type="PROSITE" id="PS51371"/>
    </source>
</evidence>
<gene>
    <name evidence="15" type="ORF">GTW58_10800</name>
</gene>
<reference evidence="15 16" key="1">
    <citation type="submission" date="2020-02" db="EMBL/GenBank/DDBJ databases">
        <authorList>
            <person name="Sun Q."/>
        </authorList>
    </citation>
    <scope>NUCLEOTIDE SEQUENCE [LARGE SCALE GENOMIC DNA]</scope>
    <source>
        <strain evidence="15 16">YIM 13062</strain>
    </source>
</reference>